<evidence type="ECO:0000256" key="1">
    <source>
        <dbReference type="SAM" id="Phobius"/>
    </source>
</evidence>
<evidence type="ECO:0000313" key="2">
    <source>
        <dbReference type="EMBL" id="SAI85247.1"/>
    </source>
</evidence>
<gene>
    <name evidence="2" type="ORF">SSOP1_1693</name>
</gene>
<feature type="transmembrane region" description="Helical" evidence="1">
    <location>
        <begin position="54"/>
        <end position="73"/>
    </location>
</feature>
<evidence type="ECO:0000313" key="3">
    <source>
        <dbReference type="Proteomes" id="UP000076770"/>
    </source>
</evidence>
<dbReference type="AlphaFoldDB" id="A0A157T1F3"/>
<sequence length="141" mass="16207">MKLGNRLRRLKLVNMREIYKYSIFSIIIMFLAFSFGLVRAMYDTVQNTFSTSILIFHIIFAGLTGGFGVYLYVLANKTGLLFPKFIGLGNLVSIGIAGFSGLSYLLTNYEWLTRLMLYGFEFSLALTSMLIGYLYCFMRYR</sequence>
<keyword evidence="1" id="KW-0472">Membrane</keyword>
<name>A0A157T1F3_SACSO</name>
<organism evidence="2 3">
    <name type="scientific">Saccharolobus solfataricus</name>
    <name type="common">Sulfolobus solfataricus</name>
    <dbReference type="NCBI Taxonomy" id="2287"/>
    <lineage>
        <taxon>Archaea</taxon>
        <taxon>Thermoproteota</taxon>
        <taxon>Thermoprotei</taxon>
        <taxon>Sulfolobales</taxon>
        <taxon>Sulfolobaceae</taxon>
        <taxon>Saccharolobus</taxon>
    </lineage>
</organism>
<dbReference type="Proteomes" id="UP000076770">
    <property type="component" value="Chromosome i"/>
</dbReference>
<keyword evidence="1" id="KW-1133">Transmembrane helix</keyword>
<proteinExistence type="predicted"/>
<keyword evidence="1" id="KW-0812">Transmembrane</keyword>
<protein>
    <submittedName>
        <fullName evidence="2">Uncharacterized protein</fullName>
    </submittedName>
</protein>
<feature type="transmembrane region" description="Helical" evidence="1">
    <location>
        <begin position="85"/>
        <end position="106"/>
    </location>
</feature>
<dbReference type="EMBL" id="LT549890">
    <property type="protein sequence ID" value="SAI85247.1"/>
    <property type="molecule type" value="Genomic_DNA"/>
</dbReference>
<reference evidence="3" key="1">
    <citation type="submission" date="2016-04" db="EMBL/GenBank/DDBJ databases">
        <authorList>
            <person name="Shah S.A."/>
            <person name="Garrett R.A."/>
        </authorList>
    </citation>
    <scope>NUCLEOTIDE SEQUENCE [LARGE SCALE GENOMIC DNA]</scope>
    <source>
        <strain evidence="3">ATCC 35091 / DSM 1616 / JCM 8930 / NBRC 15331 / P1</strain>
    </source>
</reference>
<feature type="transmembrane region" description="Helical" evidence="1">
    <location>
        <begin position="118"/>
        <end position="138"/>
    </location>
</feature>
<feature type="transmembrane region" description="Helical" evidence="1">
    <location>
        <begin position="21"/>
        <end position="42"/>
    </location>
</feature>
<accession>A0A157T1F3</accession>
<dbReference type="PATRIC" id="fig|2287.9.peg.1772"/>